<dbReference type="GO" id="GO:0005886">
    <property type="term" value="C:plasma membrane"/>
    <property type="evidence" value="ECO:0007669"/>
    <property type="project" value="TreeGrafter"/>
</dbReference>
<feature type="transmembrane region" description="Helical" evidence="16">
    <location>
        <begin position="260"/>
        <end position="280"/>
    </location>
</feature>
<proteinExistence type="inferred from homology"/>
<dbReference type="Proteomes" id="UP000034325">
    <property type="component" value="Unassembled WGS sequence"/>
</dbReference>
<keyword evidence="3" id="KW-0808">Transferase</keyword>
<keyword evidence="6" id="KW-0573">Peptidoglycan synthesis</keyword>
<name>A0A0G0M368_9BACT</name>
<evidence type="ECO:0000256" key="11">
    <source>
        <dbReference type="ARBA" id="ARBA00038053"/>
    </source>
</evidence>
<keyword evidence="7 16" id="KW-1133">Transmembrane helix</keyword>
<dbReference type="GO" id="GO:0008360">
    <property type="term" value="P:regulation of cell shape"/>
    <property type="evidence" value="ECO:0007669"/>
    <property type="project" value="UniProtKB-KW"/>
</dbReference>
<dbReference type="PANTHER" id="PTHR30474">
    <property type="entry name" value="CELL CYCLE PROTEIN"/>
    <property type="match status" value="1"/>
</dbReference>
<evidence type="ECO:0000256" key="12">
    <source>
        <dbReference type="ARBA" id="ARBA00041185"/>
    </source>
</evidence>
<dbReference type="GO" id="GO:0015648">
    <property type="term" value="F:lipid-linked peptidoglycan transporter activity"/>
    <property type="evidence" value="ECO:0007669"/>
    <property type="project" value="TreeGrafter"/>
</dbReference>
<evidence type="ECO:0000256" key="1">
    <source>
        <dbReference type="ARBA" id="ARBA00004141"/>
    </source>
</evidence>
<dbReference type="InterPro" id="IPR001182">
    <property type="entry name" value="FtsW/RodA"/>
</dbReference>
<dbReference type="Pfam" id="PF01098">
    <property type="entry name" value="FTSW_RODA_SPOVE"/>
    <property type="match status" value="1"/>
</dbReference>
<dbReference type="GO" id="GO:0009252">
    <property type="term" value="P:peptidoglycan biosynthetic process"/>
    <property type="evidence" value="ECO:0007669"/>
    <property type="project" value="UniProtKB-KW"/>
</dbReference>
<gene>
    <name evidence="17" type="ORF">UT23_C0008G0030</name>
</gene>
<dbReference type="GO" id="GO:0032153">
    <property type="term" value="C:cell division site"/>
    <property type="evidence" value="ECO:0007669"/>
    <property type="project" value="TreeGrafter"/>
</dbReference>
<dbReference type="PANTHER" id="PTHR30474:SF2">
    <property type="entry name" value="PEPTIDOGLYCAN GLYCOSYLTRANSFERASE FTSW-RELATED"/>
    <property type="match status" value="1"/>
</dbReference>
<keyword evidence="8 16" id="KW-0472">Membrane</keyword>
<sequence length="351" mass="38647">MVSFSASKIWDLVLIVSISLLILISTFVLHSVEPSIFPSYFVYIGMAVFFFLFFIRIDFDIYLAFSTHLYFLTLIFLVITLLIGQVTRGAVRWIPLGVVTIQPSEVMRAFLLLFFAKYLTEKEVNLSRLIKLFVSFLIPFGLILVQPSLGVAILTAVGFFGILLASSLEKKYFLVGLFIFVAILPLVWFILAPYQRERLSSFVDPESDPLGSGYNSIQSMISVGSGRFIGRGLGEGVQTQLEFLPEKHTDFIFAAISEELGFLGAGLIITGLFIVFWILIQIVANAKNPTARAYVTGVFLILFTQSLIHIGMNMGLLPITGVPLPFVSSGGSSLLGTVVAVVISLKAKAES</sequence>
<evidence type="ECO:0000256" key="4">
    <source>
        <dbReference type="ARBA" id="ARBA00022692"/>
    </source>
</evidence>
<evidence type="ECO:0000256" key="15">
    <source>
        <dbReference type="ARBA" id="ARBA00049902"/>
    </source>
</evidence>
<evidence type="ECO:0000256" key="7">
    <source>
        <dbReference type="ARBA" id="ARBA00022989"/>
    </source>
</evidence>
<feature type="transmembrane region" description="Helical" evidence="16">
    <location>
        <begin position="149"/>
        <end position="165"/>
    </location>
</feature>
<keyword evidence="2" id="KW-0328">Glycosyltransferase</keyword>
<evidence type="ECO:0000256" key="3">
    <source>
        <dbReference type="ARBA" id="ARBA00022679"/>
    </source>
</evidence>
<feature type="transmembrane region" description="Helical" evidence="16">
    <location>
        <begin position="69"/>
        <end position="87"/>
    </location>
</feature>
<organism evidence="17 18">
    <name type="scientific">Candidatus Woesebacteria bacterium GW2011_GWA1_39_12</name>
    <dbReference type="NCBI Taxonomy" id="1618549"/>
    <lineage>
        <taxon>Bacteria</taxon>
        <taxon>Candidatus Woeseibacteriota</taxon>
    </lineage>
</organism>
<dbReference type="GO" id="GO:0008955">
    <property type="term" value="F:peptidoglycan glycosyltransferase activity"/>
    <property type="evidence" value="ECO:0007669"/>
    <property type="project" value="UniProtKB-EC"/>
</dbReference>
<feature type="transmembrane region" description="Helical" evidence="16">
    <location>
        <begin position="324"/>
        <end position="345"/>
    </location>
</feature>
<feature type="transmembrane region" description="Helical" evidence="16">
    <location>
        <begin position="172"/>
        <end position="191"/>
    </location>
</feature>
<evidence type="ECO:0000256" key="10">
    <source>
        <dbReference type="ARBA" id="ARBA00033270"/>
    </source>
</evidence>
<dbReference type="EMBL" id="LBWA01000008">
    <property type="protein sequence ID" value="KKQ97757.1"/>
    <property type="molecule type" value="Genomic_DNA"/>
</dbReference>
<evidence type="ECO:0000256" key="2">
    <source>
        <dbReference type="ARBA" id="ARBA00022676"/>
    </source>
</evidence>
<evidence type="ECO:0000256" key="16">
    <source>
        <dbReference type="SAM" id="Phobius"/>
    </source>
</evidence>
<keyword evidence="4 16" id="KW-0812">Transmembrane</keyword>
<evidence type="ECO:0000256" key="13">
    <source>
        <dbReference type="ARBA" id="ARBA00041418"/>
    </source>
</evidence>
<evidence type="ECO:0000256" key="8">
    <source>
        <dbReference type="ARBA" id="ARBA00023136"/>
    </source>
</evidence>
<comment type="caution">
    <text evidence="17">The sequence shown here is derived from an EMBL/GenBank/DDBJ whole genome shotgun (WGS) entry which is preliminary data.</text>
</comment>
<evidence type="ECO:0000313" key="17">
    <source>
        <dbReference type="EMBL" id="KKQ97757.1"/>
    </source>
</evidence>
<evidence type="ECO:0000256" key="6">
    <source>
        <dbReference type="ARBA" id="ARBA00022984"/>
    </source>
</evidence>
<evidence type="ECO:0000256" key="5">
    <source>
        <dbReference type="ARBA" id="ARBA00022960"/>
    </source>
</evidence>
<dbReference type="GO" id="GO:0051301">
    <property type="term" value="P:cell division"/>
    <property type="evidence" value="ECO:0007669"/>
    <property type="project" value="InterPro"/>
</dbReference>
<protein>
    <recommendedName>
        <fullName evidence="12">Probable peptidoglycan glycosyltransferase FtsW</fullName>
        <ecNumber evidence="14">2.4.99.28</ecNumber>
    </recommendedName>
    <alternativeName>
        <fullName evidence="13">Cell division protein FtsW</fullName>
    </alternativeName>
    <alternativeName>
        <fullName evidence="10">Cell wall polymerase</fullName>
    </alternativeName>
    <alternativeName>
        <fullName evidence="9">Peptidoglycan polymerase</fullName>
    </alternativeName>
</protein>
<comment type="catalytic activity">
    <reaction evidence="15">
        <text>[GlcNAc-(1-&gt;4)-Mur2Ac(oyl-L-Ala-gamma-D-Glu-L-Lys-D-Ala-D-Ala)](n)-di-trans,octa-cis-undecaprenyl diphosphate + beta-D-GlcNAc-(1-&gt;4)-Mur2Ac(oyl-L-Ala-gamma-D-Glu-L-Lys-D-Ala-D-Ala)-di-trans,octa-cis-undecaprenyl diphosphate = [GlcNAc-(1-&gt;4)-Mur2Ac(oyl-L-Ala-gamma-D-Glu-L-Lys-D-Ala-D-Ala)](n+1)-di-trans,octa-cis-undecaprenyl diphosphate + di-trans,octa-cis-undecaprenyl diphosphate + H(+)</text>
        <dbReference type="Rhea" id="RHEA:23708"/>
        <dbReference type="Rhea" id="RHEA-COMP:9602"/>
        <dbReference type="Rhea" id="RHEA-COMP:9603"/>
        <dbReference type="ChEBI" id="CHEBI:15378"/>
        <dbReference type="ChEBI" id="CHEBI:58405"/>
        <dbReference type="ChEBI" id="CHEBI:60033"/>
        <dbReference type="ChEBI" id="CHEBI:78435"/>
        <dbReference type="EC" id="2.4.99.28"/>
    </reaction>
</comment>
<evidence type="ECO:0000256" key="9">
    <source>
        <dbReference type="ARBA" id="ARBA00032370"/>
    </source>
</evidence>
<feature type="transmembrane region" description="Helical" evidence="16">
    <location>
        <begin position="12"/>
        <end position="30"/>
    </location>
</feature>
<feature type="transmembrane region" description="Helical" evidence="16">
    <location>
        <begin position="36"/>
        <end position="57"/>
    </location>
</feature>
<dbReference type="EC" id="2.4.99.28" evidence="14"/>
<comment type="subcellular location">
    <subcellularLocation>
        <location evidence="1">Membrane</location>
        <topology evidence="1">Multi-pass membrane protein</topology>
    </subcellularLocation>
</comment>
<evidence type="ECO:0000256" key="14">
    <source>
        <dbReference type="ARBA" id="ARBA00044770"/>
    </source>
</evidence>
<dbReference type="AlphaFoldDB" id="A0A0G0M368"/>
<comment type="similarity">
    <text evidence="11">Belongs to the SEDS family. FtsW subfamily.</text>
</comment>
<accession>A0A0G0M368</accession>
<feature type="transmembrane region" description="Helical" evidence="16">
    <location>
        <begin position="292"/>
        <end position="312"/>
    </location>
</feature>
<reference evidence="17 18" key="1">
    <citation type="journal article" date="2015" name="Nature">
        <title>rRNA introns, odd ribosomes, and small enigmatic genomes across a large radiation of phyla.</title>
        <authorList>
            <person name="Brown C.T."/>
            <person name="Hug L.A."/>
            <person name="Thomas B.C."/>
            <person name="Sharon I."/>
            <person name="Castelle C.J."/>
            <person name="Singh A."/>
            <person name="Wilkins M.J."/>
            <person name="Williams K.H."/>
            <person name="Banfield J.F."/>
        </authorList>
    </citation>
    <scope>NUCLEOTIDE SEQUENCE [LARGE SCALE GENOMIC DNA]</scope>
</reference>
<dbReference type="PATRIC" id="fig|1618549.4.peg.764"/>
<keyword evidence="5" id="KW-0133">Cell shape</keyword>
<evidence type="ECO:0000313" key="18">
    <source>
        <dbReference type="Proteomes" id="UP000034325"/>
    </source>
</evidence>